<dbReference type="Gene3D" id="2.40.160.20">
    <property type="match status" value="1"/>
</dbReference>
<keyword evidence="5" id="KW-1185">Reference proteome</keyword>
<dbReference type="RefSeq" id="WP_126803670.1">
    <property type="nucleotide sequence ID" value="NZ_PIPL01000001.1"/>
</dbReference>
<dbReference type="AlphaFoldDB" id="A0A432WA49"/>
<feature type="signal peptide" evidence="2">
    <location>
        <begin position="1"/>
        <end position="23"/>
    </location>
</feature>
<protein>
    <recommendedName>
        <fullName evidence="3">Outer membrane protein beta-barrel domain-containing protein</fullName>
    </recommendedName>
</protein>
<evidence type="ECO:0000313" key="5">
    <source>
        <dbReference type="Proteomes" id="UP000288293"/>
    </source>
</evidence>
<reference evidence="4 5" key="1">
    <citation type="journal article" date="2011" name="Front. Microbiol.">
        <title>Genomic signatures of strain selection and enhancement in Bacillus atrophaeus var. globigii, a historical biowarfare simulant.</title>
        <authorList>
            <person name="Gibbons H.S."/>
            <person name="Broomall S.M."/>
            <person name="McNew L.A."/>
            <person name="Daligault H."/>
            <person name="Chapman C."/>
            <person name="Bruce D."/>
            <person name="Karavis M."/>
            <person name="Krepps M."/>
            <person name="McGregor P.A."/>
            <person name="Hong C."/>
            <person name="Park K.H."/>
            <person name="Akmal A."/>
            <person name="Feldman A."/>
            <person name="Lin J.S."/>
            <person name="Chang W.E."/>
            <person name="Higgs B.W."/>
            <person name="Demirev P."/>
            <person name="Lindquist J."/>
            <person name="Liem A."/>
            <person name="Fochler E."/>
            <person name="Read T.D."/>
            <person name="Tapia R."/>
            <person name="Johnson S."/>
            <person name="Bishop-Lilly K.A."/>
            <person name="Detter C."/>
            <person name="Han C."/>
            <person name="Sozhamannan S."/>
            <person name="Rosenzweig C.N."/>
            <person name="Skowronski E.W."/>
        </authorList>
    </citation>
    <scope>NUCLEOTIDE SEQUENCE [LARGE SCALE GENOMIC DNA]</scope>
    <source>
        <strain evidence="4 5">MLST1</strain>
    </source>
</reference>
<sequence length="198" mass="21231">MKMKTLLLTSAIGLTLSAPAAMANEPSFSYVSASYVELDEADTTFDGFQAELSGRVGQHLFISGSYAQLSGGWADVSNVDFDIAYGRLGIIFGETDQVAFYAGPQVQYINADFGLGSDGDFDLGSESSTDYGAFGGARLMLTSRVELNGEISYVDMDNDDYTSYSAGARVYLTPYLAATGQMNFGDLDGFSVGVHYRF</sequence>
<dbReference type="EMBL" id="PIPL01000001">
    <property type="protein sequence ID" value="RUO26856.1"/>
    <property type="molecule type" value="Genomic_DNA"/>
</dbReference>
<dbReference type="Pfam" id="PF13505">
    <property type="entry name" value="OMP_b-brl"/>
    <property type="match status" value="1"/>
</dbReference>
<proteinExistence type="predicted"/>
<feature type="chain" id="PRO_5019103811" description="Outer membrane protein beta-barrel domain-containing protein" evidence="2">
    <location>
        <begin position="24"/>
        <end position="198"/>
    </location>
</feature>
<dbReference type="SUPFAM" id="SSF56925">
    <property type="entry name" value="OMPA-like"/>
    <property type="match status" value="1"/>
</dbReference>
<gene>
    <name evidence="4" type="ORF">CWE09_09250</name>
</gene>
<accession>A0A432WA49</accession>
<dbReference type="InterPro" id="IPR011250">
    <property type="entry name" value="OMP/PagP_B-barrel"/>
</dbReference>
<organism evidence="4 5">
    <name type="scientific">Aliidiomarina minuta</name>
    <dbReference type="NCBI Taxonomy" id="880057"/>
    <lineage>
        <taxon>Bacteria</taxon>
        <taxon>Pseudomonadati</taxon>
        <taxon>Pseudomonadota</taxon>
        <taxon>Gammaproteobacteria</taxon>
        <taxon>Alteromonadales</taxon>
        <taxon>Idiomarinaceae</taxon>
        <taxon>Aliidiomarina</taxon>
    </lineage>
</organism>
<dbReference type="InterPro" id="IPR027385">
    <property type="entry name" value="Beta-barrel_OMP"/>
</dbReference>
<keyword evidence="1 2" id="KW-0732">Signal</keyword>
<evidence type="ECO:0000259" key="3">
    <source>
        <dbReference type="Pfam" id="PF13505"/>
    </source>
</evidence>
<evidence type="ECO:0000256" key="2">
    <source>
        <dbReference type="SAM" id="SignalP"/>
    </source>
</evidence>
<dbReference type="Proteomes" id="UP000288293">
    <property type="component" value="Unassembled WGS sequence"/>
</dbReference>
<feature type="domain" description="Outer membrane protein beta-barrel" evidence="3">
    <location>
        <begin position="12"/>
        <end position="198"/>
    </location>
</feature>
<evidence type="ECO:0000313" key="4">
    <source>
        <dbReference type="EMBL" id="RUO26856.1"/>
    </source>
</evidence>
<comment type="caution">
    <text evidence="4">The sequence shown here is derived from an EMBL/GenBank/DDBJ whole genome shotgun (WGS) entry which is preliminary data.</text>
</comment>
<name>A0A432WA49_9GAMM</name>
<evidence type="ECO:0000256" key="1">
    <source>
        <dbReference type="ARBA" id="ARBA00022729"/>
    </source>
</evidence>
<dbReference type="OrthoDB" id="7059177at2"/>